<reference evidence="1 2" key="1">
    <citation type="journal article" date="2013" name="Syst. Appl. Microbiol.">
        <title>Phylogenetic position and virulence apparatus of the pear flower necrosis pathogen Erwinia piriflorinigrans CFBP 5888T as assessed by comparative genomics.</title>
        <authorList>
            <person name="Smits T.H."/>
            <person name="Rezzonico F."/>
            <person name="Lopez M.M."/>
            <person name="Blom J."/>
            <person name="Goesmann A."/>
            <person name="Frey J.E."/>
            <person name="Duffy B."/>
        </authorList>
    </citation>
    <scope>NUCLEOTIDE SEQUENCE [LARGE SCALE GENOMIC DNA]</scope>
    <source>
        <strain evidence="2">CFBP5888</strain>
    </source>
</reference>
<name>V5ZBX5_9GAMM</name>
<accession>V5ZBX5</accession>
<gene>
    <name evidence="1" type="ORF">EPIR_3144</name>
</gene>
<dbReference type="AlphaFoldDB" id="V5ZBX5"/>
<dbReference type="Proteomes" id="UP000018217">
    <property type="component" value="Unassembled WGS sequence"/>
</dbReference>
<evidence type="ECO:0000313" key="1">
    <source>
        <dbReference type="EMBL" id="CCG88507.1"/>
    </source>
</evidence>
<keyword evidence="2" id="KW-1185">Reference proteome</keyword>
<dbReference type="EMBL" id="CAHS01000021">
    <property type="protein sequence ID" value="CCG88507.1"/>
    <property type="molecule type" value="Genomic_DNA"/>
</dbReference>
<sequence>MINVKICIQEKKGGYTEKDRYCDKNQNGRPHPFFHRKDAIAIFIHTPQGKQRLALFFAITMMKEVDNNFSVKLNIKT</sequence>
<evidence type="ECO:0000313" key="2">
    <source>
        <dbReference type="Proteomes" id="UP000018217"/>
    </source>
</evidence>
<comment type="caution">
    <text evidence="1">The sequence shown here is derived from an EMBL/GenBank/DDBJ whole genome shotgun (WGS) entry which is preliminary data.</text>
</comment>
<protein>
    <submittedName>
        <fullName evidence="1">Uncharacterized protein</fullName>
    </submittedName>
</protein>
<proteinExistence type="predicted"/>
<organism evidence="1 2">
    <name type="scientific">Erwinia piriflorinigrans CFBP 5888</name>
    <dbReference type="NCBI Taxonomy" id="1161919"/>
    <lineage>
        <taxon>Bacteria</taxon>
        <taxon>Pseudomonadati</taxon>
        <taxon>Pseudomonadota</taxon>
        <taxon>Gammaproteobacteria</taxon>
        <taxon>Enterobacterales</taxon>
        <taxon>Erwiniaceae</taxon>
        <taxon>Erwinia</taxon>
    </lineage>
</organism>